<dbReference type="GO" id="GO:0005829">
    <property type="term" value="C:cytosol"/>
    <property type="evidence" value="ECO:0007669"/>
    <property type="project" value="TreeGrafter"/>
</dbReference>
<gene>
    <name evidence="4" type="ORF">HMPREF0322_05148</name>
</gene>
<dbReference type="NCBIfam" id="NF003952">
    <property type="entry name" value="PRK05450.1-5"/>
    <property type="match status" value="1"/>
</dbReference>
<name>G9XVW5_DESHA</name>
<evidence type="ECO:0000313" key="5">
    <source>
        <dbReference type="Proteomes" id="UP000004416"/>
    </source>
</evidence>
<dbReference type="InterPro" id="IPR029044">
    <property type="entry name" value="Nucleotide-diphossugar_trans"/>
</dbReference>
<dbReference type="PANTHER" id="PTHR42866">
    <property type="entry name" value="3-DEOXY-MANNO-OCTULOSONATE CYTIDYLYLTRANSFERASE"/>
    <property type="match status" value="1"/>
</dbReference>
<reference evidence="4 5" key="1">
    <citation type="submission" date="2011-08" db="EMBL/GenBank/DDBJ databases">
        <authorList>
            <person name="Weinstock G."/>
            <person name="Sodergren E."/>
            <person name="Clifton S."/>
            <person name="Fulton L."/>
            <person name="Fulton B."/>
            <person name="Courtney L."/>
            <person name="Fronick C."/>
            <person name="Harrison M."/>
            <person name="Strong C."/>
            <person name="Farmer C."/>
            <person name="Delahaunty K."/>
            <person name="Markovic C."/>
            <person name="Hall O."/>
            <person name="Minx P."/>
            <person name="Tomlinson C."/>
            <person name="Mitreva M."/>
            <person name="Hou S."/>
            <person name="Chen J."/>
            <person name="Wollam A."/>
            <person name="Pepin K.H."/>
            <person name="Johnson M."/>
            <person name="Bhonagiri V."/>
            <person name="Zhang X."/>
            <person name="Suruliraj S."/>
            <person name="Warren W."/>
            <person name="Chinwalla A."/>
            <person name="Mardis E.R."/>
            <person name="Wilson R.K."/>
        </authorList>
    </citation>
    <scope>NUCLEOTIDE SEQUENCE [LARGE SCALE GENOMIC DNA]</scope>
    <source>
        <strain evidence="4 5">DP7</strain>
    </source>
</reference>
<dbReference type="Proteomes" id="UP000004416">
    <property type="component" value="Unassembled WGS sequence"/>
</dbReference>
<protein>
    <submittedName>
        <fullName evidence="4">Putative 3-deoxy-D-manno-octulosonate cytidylyltransferase</fullName>
    </submittedName>
</protein>
<proteinExistence type="predicted"/>
<organism evidence="4 5">
    <name type="scientific">Desulfitobacterium hafniense DP7</name>
    <dbReference type="NCBI Taxonomy" id="537010"/>
    <lineage>
        <taxon>Bacteria</taxon>
        <taxon>Bacillati</taxon>
        <taxon>Bacillota</taxon>
        <taxon>Clostridia</taxon>
        <taxon>Eubacteriales</taxon>
        <taxon>Desulfitobacteriaceae</taxon>
        <taxon>Desulfitobacterium</taxon>
    </lineage>
</organism>
<evidence type="ECO:0000313" key="4">
    <source>
        <dbReference type="EMBL" id="EHL04228.1"/>
    </source>
</evidence>
<dbReference type="EMBL" id="AFZX01000137">
    <property type="protein sequence ID" value="EHL04228.1"/>
    <property type="molecule type" value="Genomic_DNA"/>
</dbReference>
<keyword evidence="1 4" id="KW-0808">Transferase</keyword>
<dbReference type="PANTHER" id="PTHR42866:SF2">
    <property type="entry name" value="3-DEOXY-MANNO-OCTULOSONATE CYTIDYLYLTRANSFERASE, MITOCHONDRIAL"/>
    <property type="match status" value="1"/>
</dbReference>
<keyword evidence="2 4" id="KW-0548">Nucleotidyltransferase</keyword>
<evidence type="ECO:0000256" key="1">
    <source>
        <dbReference type="ARBA" id="ARBA00022679"/>
    </source>
</evidence>
<dbReference type="RefSeq" id="WP_005817039.1">
    <property type="nucleotide sequence ID" value="NZ_JH414491.1"/>
</dbReference>
<dbReference type="InterPro" id="IPR003329">
    <property type="entry name" value="Cytidylyl_trans"/>
</dbReference>
<comment type="caution">
    <text evidence="4">The sequence shown here is derived from an EMBL/GenBank/DDBJ whole genome shotgun (WGS) entry which is preliminary data.</text>
</comment>
<evidence type="ECO:0000256" key="2">
    <source>
        <dbReference type="ARBA" id="ARBA00022695"/>
    </source>
</evidence>
<dbReference type="Pfam" id="PF02348">
    <property type="entry name" value="CTP_transf_3"/>
    <property type="match status" value="1"/>
</dbReference>
<dbReference type="Gene3D" id="3.90.550.10">
    <property type="entry name" value="Spore Coat Polysaccharide Biosynthesis Protein SpsA, Chain A"/>
    <property type="match status" value="1"/>
</dbReference>
<dbReference type="HOGENOM" id="CLU_065038_0_1_9"/>
<dbReference type="PATRIC" id="fig|537010.4.peg.4792"/>
<keyword evidence="3" id="KW-0448">Lipopolysaccharide biosynthesis</keyword>
<dbReference type="NCBIfam" id="NF009905">
    <property type="entry name" value="PRK13368.1"/>
    <property type="match status" value="1"/>
</dbReference>
<evidence type="ECO:0000256" key="3">
    <source>
        <dbReference type="ARBA" id="ARBA00022985"/>
    </source>
</evidence>
<dbReference type="InterPro" id="IPR004528">
    <property type="entry name" value="KdsB"/>
</dbReference>
<dbReference type="GO" id="GO:0009103">
    <property type="term" value="P:lipopolysaccharide biosynthetic process"/>
    <property type="evidence" value="ECO:0007669"/>
    <property type="project" value="UniProtKB-KW"/>
</dbReference>
<dbReference type="CDD" id="cd02517">
    <property type="entry name" value="CMP-KDO-Synthetase"/>
    <property type="match status" value="1"/>
</dbReference>
<dbReference type="GO" id="GO:0008690">
    <property type="term" value="F:3-deoxy-manno-octulosonate cytidylyltransferase activity"/>
    <property type="evidence" value="ECO:0007669"/>
    <property type="project" value="InterPro"/>
</dbReference>
<dbReference type="SUPFAM" id="SSF53448">
    <property type="entry name" value="Nucleotide-diphospho-sugar transferases"/>
    <property type="match status" value="1"/>
</dbReference>
<accession>G9XVW5</accession>
<sequence>MKKIIGIIPSRYQSVRFPGKPLADICGKPMIWWVYNQAKQAHMLKELYVATDDARIEQVCKDNGMNVLMTENSIQTPTDRVYHVSRFLDADVYVCINGDEPLVKPATIDLVAKTAIENPQCYVVHAVSEIHSQTEVVDYTNLKTVANESGEALYISRSPIPYPKGCLDFSYKKLVCVYAFTREALEFFHDTPKGLIEKAEECDIVRFLEHRKSVMFVDAHEESLSVDTLKDLDKVRLIMSNRIKSSNNLSNENL</sequence>
<dbReference type="AlphaFoldDB" id="G9XVW5"/>